<dbReference type="Pfam" id="PF03703">
    <property type="entry name" value="bPH_2"/>
    <property type="match status" value="1"/>
</dbReference>
<feature type="transmembrane region" description="Helical" evidence="1">
    <location>
        <begin position="52"/>
        <end position="78"/>
    </location>
</feature>
<reference evidence="3 4" key="1">
    <citation type="journal article" date="2016" name="Nat. Commun.">
        <title>Thousands of microbial genomes shed light on interconnected biogeochemical processes in an aquifer system.</title>
        <authorList>
            <person name="Anantharaman K."/>
            <person name="Brown C.T."/>
            <person name="Hug L.A."/>
            <person name="Sharon I."/>
            <person name="Castelle C.J."/>
            <person name="Probst A.J."/>
            <person name="Thomas B.C."/>
            <person name="Singh A."/>
            <person name="Wilkins M.J."/>
            <person name="Karaoz U."/>
            <person name="Brodie E.L."/>
            <person name="Williams K.H."/>
            <person name="Hubbard S.S."/>
            <person name="Banfield J.F."/>
        </authorList>
    </citation>
    <scope>NUCLEOTIDE SEQUENCE [LARGE SCALE GENOMIC DNA]</scope>
</reference>
<feature type="domain" description="YdbS-like PH" evidence="2">
    <location>
        <begin position="86"/>
        <end position="162"/>
    </location>
</feature>
<organism evidence="3 4">
    <name type="scientific">Candidatus Nomurabacteria bacterium RIFCSPLOWO2_01_FULL_33_17</name>
    <dbReference type="NCBI Taxonomy" id="1801764"/>
    <lineage>
        <taxon>Bacteria</taxon>
        <taxon>Candidatus Nomuraibacteriota</taxon>
    </lineage>
</organism>
<name>A0A1F6WPZ5_9BACT</name>
<evidence type="ECO:0000256" key="1">
    <source>
        <dbReference type="SAM" id="Phobius"/>
    </source>
</evidence>
<keyword evidence="1" id="KW-0472">Membrane</keyword>
<evidence type="ECO:0000313" key="3">
    <source>
        <dbReference type="EMBL" id="OGI83894.1"/>
    </source>
</evidence>
<dbReference type="AlphaFoldDB" id="A0A1F6WPZ5"/>
<feature type="transmembrane region" description="Helical" evidence="1">
    <location>
        <begin position="27"/>
        <end position="46"/>
    </location>
</feature>
<proteinExistence type="predicted"/>
<accession>A0A1F6WPZ5</accession>
<dbReference type="EMBL" id="MFUO01000017">
    <property type="protein sequence ID" value="OGI83894.1"/>
    <property type="molecule type" value="Genomic_DNA"/>
</dbReference>
<evidence type="ECO:0000313" key="4">
    <source>
        <dbReference type="Proteomes" id="UP000178184"/>
    </source>
</evidence>
<keyword evidence="1" id="KW-0812">Transmembrane</keyword>
<keyword evidence="1" id="KW-1133">Transmembrane helix</keyword>
<dbReference type="InterPro" id="IPR005182">
    <property type="entry name" value="YdbS-like_PH"/>
</dbReference>
<comment type="caution">
    <text evidence="3">The sequence shown here is derived from an EMBL/GenBank/DDBJ whole genome shotgun (WGS) entry which is preliminary data.</text>
</comment>
<dbReference type="PANTHER" id="PTHR34473">
    <property type="entry name" value="UPF0699 TRANSMEMBRANE PROTEIN YDBS"/>
    <property type="match status" value="1"/>
</dbReference>
<dbReference type="STRING" id="1801764.A2903_00960"/>
<gene>
    <name evidence="3" type="ORF">A2903_00960</name>
</gene>
<dbReference type="Proteomes" id="UP000178184">
    <property type="component" value="Unassembled WGS sequence"/>
</dbReference>
<protein>
    <recommendedName>
        <fullName evidence="2">YdbS-like PH domain-containing protein</fullName>
    </recommendedName>
</protein>
<evidence type="ECO:0000259" key="2">
    <source>
        <dbReference type="Pfam" id="PF03703"/>
    </source>
</evidence>
<sequence length="184" mass="21313">MNITQSPTREKFPLSRRKIFKKTISSVLVWFFLLAIYDAMLIFGAVTGNDDVWFPAVLKIVFITILVLAFISFLTYLYQRWYFAVYFYDLTDKYIIIKKGPITPHEITIPYERVQDVYVDQDLWDRILGIYDVHLSSATATSGMEAHIDGVRKPAADGLRELLLSTIHEKLNKKQNVSNIQTNI</sequence>
<dbReference type="PANTHER" id="PTHR34473:SF2">
    <property type="entry name" value="UPF0699 TRANSMEMBRANE PROTEIN YDBT"/>
    <property type="match status" value="1"/>
</dbReference>